<accession>A0A975SLR7</accession>
<reference evidence="2" key="1">
    <citation type="submission" date="2020-11" db="EMBL/GenBank/DDBJ databases">
        <title>Azospira inquinata sp. nov.</title>
        <authorList>
            <person name="Moe W.M."/>
            <person name="Mikes M.C."/>
        </authorList>
    </citation>
    <scope>NUCLEOTIDE SEQUENCE</scope>
    <source>
        <strain evidence="2">Azo-3</strain>
    </source>
</reference>
<dbReference type="Proteomes" id="UP000683428">
    <property type="component" value="Chromosome"/>
</dbReference>
<name>A0A975SLR7_9RHOO</name>
<gene>
    <name evidence="2" type="primary">bamC</name>
    <name evidence="2" type="ORF">Azoinq_12530</name>
</gene>
<evidence type="ECO:0000313" key="3">
    <source>
        <dbReference type="Proteomes" id="UP000683428"/>
    </source>
</evidence>
<feature type="region of interest" description="Disordered" evidence="1">
    <location>
        <begin position="36"/>
        <end position="72"/>
    </location>
</feature>
<sequence length="388" mass="43655">MKLTSFVPALTGLLLLSACSDFSLMPESKKVDYKSAAKTRAPSLEIPPDLTSPGKDDRYAVPDMPGGKKGTATYSEYNAERTSPQAKVQNTELLPQVDKAHIERAGSQRWLEVSGSPDQVWDLVKDFWQENGFVIAQETPEAGVMETDWAENRAKLPMDFIRNTLGKLLDSLYSTPERDKFRTRLEPGEKAGTTDIFISHRGMYEVYISEGRDQTRWEPRPADPDLEAEMLRRLMVRFGTEEKHATAMVQAAKTQQPDRATLTKTADGASSLMVQERFDRAWRRVGLALDRVGFTVMDRDRTKGLFYVRYVDPEADAQSQKGDDKGFLSKLAFWKSDKKTDPDSKIQYQVFVKETDSGCAVQVLSKEGGVDRSDTGKKILGLLYDQLK</sequence>
<dbReference type="PROSITE" id="PS51257">
    <property type="entry name" value="PROKAR_LIPOPROTEIN"/>
    <property type="match status" value="1"/>
</dbReference>
<proteinExistence type="predicted"/>
<dbReference type="KEGG" id="aiq:Azoinq_12530"/>
<dbReference type="InterPro" id="IPR010653">
    <property type="entry name" value="NlpB/DapX"/>
</dbReference>
<protein>
    <submittedName>
        <fullName evidence="2">Outer membrane protein assembly factor BamC</fullName>
    </submittedName>
</protein>
<evidence type="ECO:0000256" key="1">
    <source>
        <dbReference type="SAM" id="MobiDB-lite"/>
    </source>
</evidence>
<dbReference type="Pfam" id="PF06804">
    <property type="entry name" value="Lipoprotein_18"/>
    <property type="match status" value="1"/>
</dbReference>
<dbReference type="AlphaFoldDB" id="A0A975SLR7"/>
<dbReference type="RefSeq" id="WP_216128588.1">
    <property type="nucleotide sequence ID" value="NZ_CP064782.1"/>
</dbReference>
<organism evidence="2 3">
    <name type="scientific">Azospira inquinata</name>
    <dbReference type="NCBI Taxonomy" id="2785627"/>
    <lineage>
        <taxon>Bacteria</taxon>
        <taxon>Pseudomonadati</taxon>
        <taxon>Pseudomonadota</taxon>
        <taxon>Betaproteobacteria</taxon>
        <taxon>Rhodocyclales</taxon>
        <taxon>Rhodocyclaceae</taxon>
        <taxon>Azospira</taxon>
    </lineage>
</organism>
<dbReference type="EMBL" id="CP064782">
    <property type="protein sequence ID" value="QWT48657.1"/>
    <property type="molecule type" value="Genomic_DNA"/>
</dbReference>
<keyword evidence="3" id="KW-1185">Reference proteome</keyword>
<evidence type="ECO:0000313" key="2">
    <source>
        <dbReference type="EMBL" id="QWT48657.1"/>
    </source>
</evidence>